<sequence>PILFGIVPDKLLLPRFSSINHGVLLNKSNGSRTWRLVRFPIVEGMEPDRLLSRRPRYLSLRSLPRLRGMEPVRPVFARSRTKRKERL</sequence>
<dbReference type="AlphaFoldDB" id="A0A8T0Q9X2"/>
<feature type="non-terminal residue" evidence="1">
    <location>
        <position position="87"/>
    </location>
</feature>
<accession>A0A8T0Q9X2</accession>
<name>A0A8T0Q9X2_PANVG</name>
<dbReference type="EMBL" id="CM029049">
    <property type="protein sequence ID" value="KAG2570690.1"/>
    <property type="molecule type" value="Genomic_DNA"/>
</dbReference>
<organism evidence="1 2">
    <name type="scientific">Panicum virgatum</name>
    <name type="common">Blackwell switchgrass</name>
    <dbReference type="NCBI Taxonomy" id="38727"/>
    <lineage>
        <taxon>Eukaryota</taxon>
        <taxon>Viridiplantae</taxon>
        <taxon>Streptophyta</taxon>
        <taxon>Embryophyta</taxon>
        <taxon>Tracheophyta</taxon>
        <taxon>Spermatophyta</taxon>
        <taxon>Magnoliopsida</taxon>
        <taxon>Liliopsida</taxon>
        <taxon>Poales</taxon>
        <taxon>Poaceae</taxon>
        <taxon>PACMAD clade</taxon>
        <taxon>Panicoideae</taxon>
        <taxon>Panicodae</taxon>
        <taxon>Paniceae</taxon>
        <taxon>Panicinae</taxon>
        <taxon>Panicum</taxon>
        <taxon>Panicum sect. Hiantes</taxon>
    </lineage>
</organism>
<proteinExistence type="predicted"/>
<gene>
    <name evidence="1" type="ORF">PVAP13_7KG093736</name>
</gene>
<comment type="caution">
    <text evidence="1">The sequence shown here is derived from an EMBL/GenBank/DDBJ whole genome shotgun (WGS) entry which is preliminary data.</text>
</comment>
<evidence type="ECO:0000313" key="2">
    <source>
        <dbReference type="Proteomes" id="UP000823388"/>
    </source>
</evidence>
<dbReference type="Proteomes" id="UP000823388">
    <property type="component" value="Chromosome 7K"/>
</dbReference>
<evidence type="ECO:0000313" key="1">
    <source>
        <dbReference type="EMBL" id="KAG2570690.1"/>
    </source>
</evidence>
<feature type="non-terminal residue" evidence="1">
    <location>
        <position position="1"/>
    </location>
</feature>
<reference evidence="1" key="1">
    <citation type="submission" date="2020-05" db="EMBL/GenBank/DDBJ databases">
        <title>WGS assembly of Panicum virgatum.</title>
        <authorList>
            <person name="Lovell J.T."/>
            <person name="Jenkins J."/>
            <person name="Shu S."/>
            <person name="Juenger T.E."/>
            <person name="Schmutz J."/>
        </authorList>
    </citation>
    <scope>NUCLEOTIDE SEQUENCE</scope>
    <source>
        <strain evidence="1">AP13</strain>
    </source>
</reference>
<protein>
    <submittedName>
        <fullName evidence="1">Uncharacterized protein</fullName>
    </submittedName>
</protein>
<keyword evidence="2" id="KW-1185">Reference proteome</keyword>